<evidence type="ECO:0000313" key="3">
    <source>
        <dbReference type="Proteomes" id="UP000316242"/>
    </source>
</evidence>
<gene>
    <name evidence="2" type="ORF">ANI01nite_20200</name>
</gene>
<dbReference type="CDD" id="cd00085">
    <property type="entry name" value="HNHc"/>
    <property type="match status" value="1"/>
</dbReference>
<dbReference type="InterPro" id="IPR003615">
    <property type="entry name" value="HNH_nuc"/>
</dbReference>
<evidence type="ECO:0008006" key="4">
    <source>
        <dbReference type="Google" id="ProtNLM"/>
    </source>
</evidence>
<proteinExistence type="predicted"/>
<feature type="region of interest" description="Disordered" evidence="1">
    <location>
        <begin position="295"/>
        <end position="358"/>
    </location>
</feature>
<sequence length="566" mass="61431">MSGTISQALAGLAQAIEDTPALNVDDALALAAFLPRLQQTLLPDASSTPPSDVPSAGRVPHYLHDPRYALALATAAEAATHQGQRLQIYAAHLVEDTAAHTLIPEELAAARENRSDFSIPATRTGARPGSPGPATLLASWLRTEHFEAKRRIQAAHHVYAQYGYQHQRYPAQFPLLAERFNDPHQPPAEVLSAARRLAALEPTLDEFAAPATASALSEDGELLESVVDEHLDEPDPGTRRRLVGNFLKAQKERLGKKRPEALEGVFRRGERDGLVHYDLALRPTRAELFESGISQIDNPRSAPGQAARQAFTDPLQDDPGQDTGDGTFYRPGSGTHPDFVTDEEAAASEEPGPEPLSPAARRLNGLLNLLEINSKRLQELLHAVQNGESGQGTEDLAGGSVKVPAITPKIVVMLTLDELEGRARTHGITQHGFKLNATDLRQTLARARIIPMVLGGKGELLDIGRSQRKHPGYMRLGIAVRDRGCIVPGCTMDPERCNIHHIWFWSEGGVTAVYWSAMLCDTHHHDVHAGLIKVIPDGGVPKVILPSFIDPAQQPVRNNYHMAAAA</sequence>
<evidence type="ECO:0000313" key="2">
    <source>
        <dbReference type="EMBL" id="GEC12817.1"/>
    </source>
</evidence>
<name>A0ABQ0RLY0_GLUNI</name>
<dbReference type="EMBL" id="BJNE01000007">
    <property type="protein sequence ID" value="GEC12817.1"/>
    <property type="molecule type" value="Genomic_DNA"/>
</dbReference>
<protein>
    <recommendedName>
        <fullName evidence="4">DUF222 domain-containing protein</fullName>
    </recommendedName>
</protein>
<accession>A0ABQ0RLY0</accession>
<organism evidence="2 3">
    <name type="scientific">Glutamicibacter nicotianae</name>
    <name type="common">Arthrobacter nicotianae</name>
    <dbReference type="NCBI Taxonomy" id="37929"/>
    <lineage>
        <taxon>Bacteria</taxon>
        <taxon>Bacillati</taxon>
        <taxon>Actinomycetota</taxon>
        <taxon>Actinomycetes</taxon>
        <taxon>Micrococcales</taxon>
        <taxon>Micrococcaceae</taxon>
        <taxon>Glutamicibacter</taxon>
    </lineage>
</organism>
<dbReference type="RefSeq" id="WP_141357786.1">
    <property type="nucleotide sequence ID" value="NZ_BAAAWM010000001.1"/>
</dbReference>
<comment type="caution">
    <text evidence="2">The sequence shown here is derived from an EMBL/GenBank/DDBJ whole genome shotgun (WGS) entry which is preliminary data.</text>
</comment>
<dbReference type="Proteomes" id="UP000316242">
    <property type="component" value="Unassembled WGS sequence"/>
</dbReference>
<evidence type="ECO:0000256" key="1">
    <source>
        <dbReference type="SAM" id="MobiDB-lite"/>
    </source>
</evidence>
<reference evidence="2 3" key="1">
    <citation type="submission" date="2019-06" db="EMBL/GenBank/DDBJ databases">
        <title>Whole genome shotgun sequence of Glutamicibacter nicotianae NBRC 14234.</title>
        <authorList>
            <person name="Hosoyama A."/>
            <person name="Uohara A."/>
            <person name="Ohji S."/>
            <person name="Ichikawa N."/>
        </authorList>
    </citation>
    <scope>NUCLEOTIDE SEQUENCE [LARGE SCALE GENOMIC DNA]</scope>
    <source>
        <strain evidence="2 3">NBRC 14234</strain>
    </source>
</reference>
<keyword evidence="3" id="KW-1185">Reference proteome</keyword>